<feature type="domain" description="RING-type" evidence="12">
    <location>
        <begin position="147"/>
        <end position="189"/>
    </location>
</feature>
<evidence type="ECO:0000256" key="1">
    <source>
        <dbReference type="ARBA" id="ARBA00004167"/>
    </source>
</evidence>
<dbReference type="PROSITE" id="PS50089">
    <property type="entry name" value="ZF_RING_2"/>
    <property type="match status" value="1"/>
</dbReference>
<keyword evidence="6 11" id="KW-1133">Transmembrane helix</keyword>
<dbReference type="Gramene" id="PAN27405">
    <property type="protein sequence ID" value="PAN27405"/>
    <property type="gene ID" value="PAHAL_5G078600"/>
</dbReference>
<evidence type="ECO:0000256" key="7">
    <source>
        <dbReference type="ARBA" id="ARBA00023136"/>
    </source>
</evidence>
<feature type="region of interest" description="Disordered" evidence="10">
    <location>
        <begin position="95"/>
        <end position="129"/>
    </location>
</feature>
<dbReference type="AlphaFoldDB" id="A0A2S3HQ65"/>
<evidence type="ECO:0000256" key="5">
    <source>
        <dbReference type="ARBA" id="ARBA00022833"/>
    </source>
</evidence>
<accession>A0A2S3HQ65</accession>
<keyword evidence="5" id="KW-0862">Zinc</keyword>
<proteinExistence type="inferred from homology"/>
<dbReference type="InterPro" id="IPR001841">
    <property type="entry name" value="Znf_RING"/>
</dbReference>
<dbReference type="InterPro" id="IPR013083">
    <property type="entry name" value="Znf_RING/FYVE/PHD"/>
</dbReference>
<dbReference type="Gene3D" id="3.30.40.10">
    <property type="entry name" value="Zinc/RING finger domain, C3HC4 (zinc finger)"/>
    <property type="match status" value="1"/>
</dbReference>
<keyword evidence="7 11" id="KW-0472">Membrane</keyword>
<dbReference type="GO" id="GO:0016567">
    <property type="term" value="P:protein ubiquitination"/>
    <property type="evidence" value="ECO:0007669"/>
    <property type="project" value="InterPro"/>
</dbReference>
<evidence type="ECO:0000256" key="6">
    <source>
        <dbReference type="ARBA" id="ARBA00022989"/>
    </source>
</evidence>
<evidence type="ECO:0000256" key="11">
    <source>
        <dbReference type="SAM" id="Phobius"/>
    </source>
</evidence>
<reference evidence="13" key="1">
    <citation type="submission" date="2018-04" db="EMBL/GenBank/DDBJ databases">
        <title>WGS assembly of Panicum hallii.</title>
        <authorList>
            <person name="Lovell J."/>
            <person name="Jenkins J."/>
            <person name="Lowry D."/>
            <person name="Mamidi S."/>
            <person name="Sreedasyam A."/>
            <person name="Weng X."/>
            <person name="Barry K."/>
            <person name="Bonette J."/>
            <person name="Campitelli B."/>
            <person name="Daum C."/>
            <person name="Gordon S."/>
            <person name="Gould B."/>
            <person name="Lipzen A."/>
            <person name="Macqueen A."/>
            <person name="Palacio-Mejia J."/>
            <person name="Plott C."/>
            <person name="Shakirov E."/>
            <person name="Shu S."/>
            <person name="Yoshinaga Y."/>
            <person name="Zane M."/>
            <person name="Rokhsar D."/>
            <person name="Grimwood J."/>
            <person name="Schmutz J."/>
            <person name="Juenger T."/>
        </authorList>
    </citation>
    <scope>NUCLEOTIDE SEQUENCE [LARGE SCALE GENOMIC DNA]</scope>
    <source>
        <strain evidence="13">FIL2</strain>
    </source>
</reference>
<keyword evidence="4" id="KW-0479">Metal-binding</keyword>
<evidence type="ECO:0000256" key="2">
    <source>
        <dbReference type="ARBA" id="ARBA00022679"/>
    </source>
</evidence>
<name>A0A2S3HQ65_9POAL</name>
<evidence type="ECO:0000256" key="9">
    <source>
        <dbReference type="PROSITE-ProRule" id="PRU00175"/>
    </source>
</evidence>
<evidence type="ECO:0000313" key="13">
    <source>
        <dbReference type="EMBL" id="PAN27405.1"/>
    </source>
</evidence>
<evidence type="ECO:0000259" key="12">
    <source>
        <dbReference type="PROSITE" id="PS50089"/>
    </source>
</evidence>
<dbReference type="EMBL" id="CM008050">
    <property type="protein sequence ID" value="PAN27405.1"/>
    <property type="molecule type" value="Genomic_DNA"/>
</dbReference>
<evidence type="ECO:0000256" key="4">
    <source>
        <dbReference type="ARBA" id="ARBA00022723"/>
    </source>
</evidence>
<feature type="transmembrane region" description="Helical" evidence="11">
    <location>
        <begin position="53"/>
        <end position="78"/>
    </location>
</feature>
<dbReference type="GO" id="GO:0016020">
    <property type="term" value="C:membrane"/>
    <property type="evidence" value="ECO:0007669"/>
    <property type="project" value="UniProtKB-SubCell"/>
</dbReference>
<comment type="similarity">
    <text evidence="8">Belongs to the RING-type zinc finger family. ATL subfamily.</text>
</comment>
<gene>
    <name evidence="13" type="ORF">PAHAL_5G078600</name>
</gene>
<dbReference type="GO" id="GO:0016740">
    <property type="term" value="F:transferase activity"/>
    <property type="evidence" value="ECO:0007669"/>
    <property type="project" value="UniProtKB-KW"/>
</dbReference>
<comment type="subcellular location">
    <subcellularLocation>
        <location evidence="1">Membrane</location>
        <topology evidence="1">Single-pass membrane protein</topology>
    </subcellularLocation>
</comment>
<dbReference type="Proteomes" id="UP000243499">
    <property type="component" value="Chromosome 5"/>
</dbReference>
<feature type="compositionally biased region" description="Basic residues" evidence="10">
    <location>
        <begin position="116"/>
        <end position="125"/>
    </location>
</feature>
<dbReference type="SMART" id="SM00184">
    <property type="entry name" value="RING"/>
    <property type="match status" value="1"/>
</dbReference>
<keyword evidence="2" id="KW-0808">Transferase</keyword>
<dbReference type="InterPro" id="IPR044602">
    <property type="entry name" value="ATL10/ATL72-79-like"/>
</dbReference>
<organism evidence="13">
    <name type="scientific">Panicum hallii</name>
    <dbReference type="NCBI Taxonomy" id="206008"/>
    <lineage>
        <taxon>Eukaryota</taxon>
        <taxon>Viridiplantae</taxon>
        <taxon>Streptophyta</taxon>
        <taxon>Embryophyta</taxon>
        <taxon>Tracheophyta</taxon>
        <taxon>Spermatophyta</taxon>
        <taxon>Magnoliopsida</taxon>
        <taxon>Liliopsida</taxon>
        <taxon>Poales</taxon>
        <taxon>Poaceae</taxon>
        <taxon>PACMAD clade</taxon>
        <taxon>Panicoideae</taxon>
        <taxon>Panicodae</taxon>
        <taxon>Paniceae</taxon>
        <taxon>Panicinae</taxon>
        <taxon>Panicum</taxon>
        <taxon>Panicum sect. Panicum</taxon>
    </lineage>
</organism>
<keyword evidence="3 11" id="KW-0812">Transmembrane</keyword>
<evidence type="ECO:0000256" key="10">
    <source>
        <dbReference type="SAM" id="MobiDB-lite"/>
    </source>
</evidence>
<dbReference type="SUPFAM" id="SSF57850">
    <property type="entry name" value="RING/U-box"/>
    <property type="match status" value="1"/>
</dbReference>
<evidence type="ECO:0000256" key="3">
    <source>
        <dbReference type="ARBA" id="ARBA00022692"/>
    </source>
</evidence>
<keyword evidence="9" id="KW-0863">Zinc-finger</keyword>
<feature type="region of interest" description="Disordered" evidence="10">
    <location>
        <begin position="199"/>
        <end position="225"/>
    </location>
</feature>
<dbReference type="GO" id="GO:0008270">
    <property type="term" value="F:zinc ion binding"/>
    <property type="evidence" value="ECO:0007669"/>
    <property type="project" value="UniProtKB-KW"/>
</dbReference>
<dbReference type="PANTHER" id="PTHR46905:SF7">
    <property type="entry name" value="RING-H2 FINGER PROTEIN ATL78"/>
    <property type="match status" value="1"/>
</dbReference>
<protein>
    <recommendedName>
        <fullName evidence="12">RING-type domain-containing protein</fullName>
    </recommendedName>
</protein>
<dbReference type="Pfam" id="PF13639">
    <property type="entry name" value="zf-RING_2"/>
    <property type="match status" value="1"/>
</dbReference>
<evidence type="ECO:0000256" key="8">
    <source>
        <dbReference type="ARBA" id="ARBA00024209"/>
    </source>
</evidence>
<dbReference type="PANTHER" id="PTHR46905">
    <property type="entry name" value="RING-H2 FINGER PROTEIN ATL78"/>
    <property type="match status" value="1"/>
</dbReference>
<sequence>MDVEQLHARRLLSHAAAAVAEATAAAPSQGPAVHEQVQVAEARARAAAPFSSLNATVITVLSLLLCGLVVVLAVHAVVRCAFRVTCRVCYGQEEPPGGGAGASGASSSSSSCQADHRRKAGRSRRALPPPVVYPPEVELAGCGAAECAICLTEFAHGDRVRALPHCNHGFHVRCIDRWLAARQTCPTCRRAPFAAKPSLPERAEAPEGAQLQVQVDAGAGRNETQ</sequence>